<comment type="subcellular location">
    <subcellularLocation>
        <location evidence="1">Membrane</location>
        <topology evidence="1">Multi-pass membrane protein</topology>
    </subcellularLocation>
</comment>
<dbReference type="PRINTS" id="PR00075">
    <property type="entry name" value="FACDDSATRASE"/>
</dbReference>
<evidence type="ECO:0000256" key="4">
    <source>
        <dbReference type="ARBA" id="ARBA00022692"/>
    </source>
</evidence>
<evidence type="ECO:0000256" key="3">
    <source>
        <dbReference type="ARBA" id="ARBA00022516"/>
    </source>
</evidence>
<name>A0A2S9YAW8_9BACT</name>
<evidence type="ECO:0000256" key="9">
    <source>
        <dbReference type="ARBA" id="ARBA00023098"/>
    </source>
</evidence>
<keyword evidence="8" id="KW-0408">Iron</keyword>
<keyword evidence="16" id="KW-1185">Reference proteome</keyword>
<evidence type="ECO:0000256" key="10">
    <source>
        <dbReference type="ARBA" id="ARBA00023136"/>
    </source>
</evidence>
<keyword evidence="9" id="KW-0443">Lipid metabolism</keyword>
<keyword evidence="4 13" id="KW-0812">Transmembrane</keyword>
<dbReference type="RefSeq" id="WP_106391938.1">
    <property type="nucleotide sequence ID" value="NZ_PVNK01000126.1"/>
</dbReference>
<keyword evidence="6 13" id="KW-1133">Transmembrane helix</keyword>
<sequence>MPTALLTQVSTQSPAPKSTARLWIEGIPFIALHFVPLLALLPGVVVRPIDWVVCGALYVVRMFGVTGVYHRYFSHRSYKTSRVFQFLLALLAMSSSQKGVLWWAAHHRHHHKYSDTERDIHSPIQKGFWYAHVGWIFDNTEATDYSKIKDFARYPELVFLNKAWWIPPTVLGFAVFLALGWSGLLIGFALSTVLLWHGTYTINSLTHLVGKRVYETTDDSRNSFILALITLGEGWHNNHHYYQASTRQGFHWWQIDITYYTLKLLSFVGLVWDLREPPAAVVAGTWRPSKGRTSTGATPVDADLRDAA</sequence>
<keyword evidence="3" id="KW-0444">Lipid biosynthesis</keyword>
<dbReference type="InterPro" id="IPR005804">
    <property type="entry name" value="FA_desaturase_dom"/>
</dbReference>
<dbReference type="GO" id="GO:0006633">
    <property type="term" value="P:fatty acid biosynthetic process"/>
    <property type="evidence" value="ECO:0007669"/>
    <property type="project" value="UniProtKB-KW"/>
</dbReference>
<keyword evidence="5" id="KW-0276">Fatty acid metabolism</keyword>
<dbReference type="GO" id="GO:0016717">
    <property type="term" value="F:oxidoreductase activity, acting on paired donors, with oxidation of a pair of donors resulting in the reduction of molecular oxygen to two molecules of water"/>
    <property type="evidence" value="ECO:0007669"/>
    <property type="project" value="InterPro"/>
</dbReference>
<dbReference type="GO" id="GO:0016020">
    <property type="term" value="C:membrane"/>
    <property type="evidence" value="ECO:0007669"/>
    <property type="project" value="UniProtKB-SubCell"/>
</dbReference>
<feature type="region of interest" description="Disordered" evidence="12">
    <location>
        <begin position="286"/>
        <end position="308"/>
    </location>
</feature>
<evidence type="ECO:0000256" key="6">
    <source>
        <dbReference type="ARBA" id="ARBA00022989"/>
    </source>
</evidence>
<dbReference type="EMBL" id="PVNK01000126">
    <property type="protein sequence ID" value="PRQ02202.1"/>
    <property type="molecule type" value="Genomic_DNA"/>
</dbReference>
<evidence type="ECO:0000256" key="2">
    <source>
        <dbReference type="ARBA" id="ARBA00008749"/>
    </source>
</evidence>
<evidence type="ECO:0000256" key="11">
    <source>
        <dbReference type="ARBA" id="ARBA00023160"/>
    </source>
</evidence>
<dbReference type="InterPro" id="IPR015876">
    <property type="entry name" value="Acyl-CoA_DS"/>
</dbReference>
<comment type="caution">
    <text evidence="15">The sequence shown here is derived from an EMBL/GenBank/DDBJ whole genome shotgun (WGS) entry which is preliminary data.</text>
</comment>
<evidence type="ECO:0000256" key="7">
    <source>
        <dbReference type="ARBA" id="ARBA00023002"/>
    </source>
</evidence>
<keyword evidence="7" id="KW-0560">Oxidoreductase</keyword>
<dbReference type="Proteomes" id="UP000237968">
    <property type="component" value="Unassembled WGS sequence"/>
</dbReference>
<evidence type="ECO:0000256" key="13">
    <source>
        <dbReference type="SAM" id="Phobius"/>
    </source>
</evidence>
<feature type="transmembrane region" description="Helical" evidence="13">
    <location>
        <begin position="49"/>
        <end position="72"/>
    </location>
</feature>
<protein>
    <submittedName>
        <fullName evidence="15">Fatty acid desaturase</fullName>
    </submittedName>
</protein>
<gene>
    <name evidence="15" type="ORF">ENSA5_25370</name>
</gene>
<dbReference type="PANTHER" id="PTHR11351">
    <property type="entry name" value="ACYL-COA DESATURASE"/>
    <property type="match status" value="1"/>
</dbReference>
<dbReference type="AlphaFoldDB" id="A0A2S9YAW8"/>
<evidence type="ECO:0000256" key="1">
    <source>
        <dbReference type="ARBA" id="ARBA00004141"/>
    </source>
</evidence>
<feature type="transmembrane region" description="Helical" evidence="13">
    <location>
        <begin position="84"/>
        <end position="105"/>
    </location>
</feature>
<evidence type="ECO:0000256" key="5">
    <source>
        <dbReference type="ARBA" id="ARBA00022832"/>
    </source>
</evidence>
<feature type="domain" description="Fatty acid desaturase" evidence="14">
    <location>
        <begin position="51"/>
        <end position="258"/>
    </location>
</feature>
<evidence type="ECO:0000256" key="12">
    <source>
        <dbReference type="SAM" id="MobiDB-lite"/>
    </source>
</evidence>
<organism evidence="15 16">
    <name type="scientific">Enhygromyxa salina</name>
    <dbReference type="NCBI Taxonomy" id="215803"/>
    <lineage>
        <taxon>Bacteria</taxon>
        <taxon>Pseudomonadati</taxon>
        <taxon>Myxococcota</taxon>
        <taxon>Polyangia</taxon>
        <taxon>Nannocystales</taxon>
        <taxon>Nannocystaceae</taxon>
        <taxon>Enhygromyxa</taxon>
    </lineage>
</organism>
<dbReference type="OrthoDB" id="9768289at2"/>
<keyword evidence="11" id="KW-0275">Fatty acid biosynthesis</keyword>
<dbReference type="Pfam" id="PF00487">
    <property type="entry name" value="FA_desaturase"/>
    <property type="match status" value="1"/>
</dbReference>
<dbReference type="PANTHER" id="PTHR11351:SF31">
    <property type="entry name" value="DESATURASE 1, ISOFORM A-RELATED"/>
    <property type="match status" value="1"/>
</dbReference>
<evidence type="ECO:0000256" key="8">
    <source>
        <dbReference type="ARBA" id="ARBA00023004"/>
    </source>
</evidence>
<evidence type="ECO:0000313" key="16">
    <source>
        <dbReference type="Proteomes" id="UP000237968"/>
    </source>
</evidence>
<proteinExistence type="inferred from homology"/>
<evidence type="ECO:0000313" key="15">
    <source>
        <dbReference type="EMBL" id="PRQ02202.1"/>
    </source>
</evidence>
<evidence type="ECO:0000259" key="14">
    <source>
        <dbReference type="Pfam" id="PF00487"/>
    </source>
</evidence>
<feature type="transmembrane region" description="Helical" evidence="13">
    <location>
        <begin position="22"/>
        <end position="43"/>
    </location>
</feature>
<comment type="similarity">
    <text evidence="2">Belongs to the fatty acid desaturase type 2 family.</text>
</comment>
<keyword evidence="10 13" id="KW-0472">Membrane</keyword>
<accession>A0A2S9YAW8</accession>
<reference evidence="15 16" key="1">
    <citation type="submission" date="2018-03" db="EMBL/GenBank/DDBJ databases">
        <title>Draft Genome Sequences of the Obligatory Marine Myxobacteria Enhygromyxa salina SWB005.</title>
        <authorList>
            <person name="Poehlein A."/>
            <person name="Moghaddam J.A."/>
            <person name="Harms H."/>
            <person name="Alanjari M."/>
            <person name="Koenig G.M."/>
            <person name="Daniel R."/>
            <person name="Schaeberle T.F."/>
        </authorList>
    </citation>
    <scope>NUCLEOTIDE SEQUENCE [LARGE SCALE GENOMIC DNA]</scope>
    <source>
        <strain evidence="15 16">SWB005</strain>
    </source>
</reference>
<feature type="transmembrane region" description="Helical" evidence="13">
    <location>
        <begin position="170"/>
        <end position="196"/>
    </location>
</feature>
<dbReference type="CDD" id="cd03505">
    <property type="entry name" value="Delta9-FADS-like"/>
    <property type="match status" value="1"/>
</dbReference>